<dbReference type="Pfam" id="PF16070">
    <property type="entry name" value="Ig_TMEM132_4th"/>
    <property type="match status" value="1"/>
</dbReference>
<feature type="domain" description="Transmembrane protein TMEM132 cohesin-like" evidence="3">
    <location>
        <begin position="27"/>
        <end position="80"/>
    </location>
</feature>
<dbReference type="Proteomes" id="UP000314982">
    <property type="component" value="Unassembled WGS sequence"/>
</dbReference>
<keyword evidence="1" id="KW-0472">Membrane</keyword>
<dbReference type="PANTHER" id="PTHR13388">
    <property type="entry name" value="DETONATOR, ISOFORM E"/>
    <property type="match status" value="1"/>
</dbReference>
<dbReference type="Pfam" id="PF23039">
    <property type="entry name" value="TMEM132_3rd"/>
    <property type="match status" value="1"/>
</dbReference>
<feature type="domain" description="Transmembrane protein family 132 fourth" evidence="2">
    <location>
        <begin position="82"/>
        <end position="138"/>
    </location>
</feature>
<evidence type="ECO:0000256" key="1">
    <source>
        <dbReference type="SAM" id="Phobius"/>
    </source>
</evidence>
<organism evidence="4 5">
    <name type="scientific">Hucho hucho</name>
    <name type="common">huchen</name>
    <dbReference type="NCBI Taxonomy" id="62062"/>
    <lineage>
        <taxon>Eukaryota</taxon>
        <taxon>Metazoa</taxon>
        <taxon>Chordata</taxon>
        <taxon>Craniata</taxon>
        <taxon>Vertebrata</taxon>
        <taxon>Euteleostomi</taxon>
        <taxon>Actinopterygii</taxon>
        <taxon>Neopterygii</taxon>
        <taxon>Teleostei</taxon>
        <taxon>Protacanthopterygii</taxon>
        <taxon>Salmoniformes</taxon>
        <taxon>Salmonidae</taxon>
        <taxon>Salmoninae</taxon>
        <taxon>Hucho</taxon>
    </lineage>
</organism>
<reference evidence="5" key="1">
    <citation type="submission" date="2018-06" db="EMBL/GenBank/DDBJ databases">
        <title>Genome assembly of Danube salmon.</title>
        <authorList>
            <person name="Macqueen D.J."/>
            <person name="Gundappa M.K."/>
        </authorList>
    </citation>
    <scope>NUCLEOTIDE SEQUENCE [LARGE SCALE GENOMIC DNA]</scope>
</reference>
<keyword evidence="1" id="KW-0812">Transmembrane</keyword>
<reference evidence="4" key="2">
    <citation type="submission" date="2025-08" db="UniProtKB">
        <authorList>
            <consortium name="Ensembl"/>
        </authorList>
    </citation>
    <scope>IDENTIFICATION</scope>
</reference>
<feature type="transmembrane region" description="Helical" evidence="1">
    <location>
        <begin position="6"/>
        <end position="26"/>
    </location>
</feature>
<name>A0A4W5RC57_9TELE</name>
<dbReference type="InterPro" id="IPR031437">
    <property type="entry name" value="Ig_TMEM132_4th"/>
</dbReference>
<proteinExistence type="predicted"/>
<dbReference type="STRING" id="62062.ENSHHUP00000087511"/>
<dbReference type="AlphaFoldDB" id="A0A4W5RC57"/>
<dbReference type="InterPro" id="IPR026307">
    <property type="entry name" value="TMEM132"/>
</dbReference>
<keyword evidence="5" id="KW-1185">Reference proteome</keyword>
<evidence type="ECO:0000259" key="2">
    <source>
        <dbReference type="Pfam" id="PF16070"/>
    </source>
</evidence>
<evidence type="ECO:0000313" key="5">
    <source>
        <dbReference type="Proteomes" id="UP000314982"/>
    </source>
</evidence>
<protein>
    <submittedName>
        <fullName evidence="4">Uncharacterized protein</fullName>
    </submittedName>
</protein>
<dbReference type="Ensembl" id="ENSHHUT00000090246.1">
    <property type="protein sequence ID" value="ENSHHUP00000087511.1"/>
    <property type="gene ID" value="ENSHHUG00000050614.1"/>
</dbReference>
<dbReference type="InterPro" id="IPR055421">
    <property type="entry name" value="TMEM132_3rd"/>
</dbReference>
<dbReference type="GeneTree" id="ENSGT00940000154702"/>
<evidence type="ECO:0000313" key="4">
    <source>
        <dbReference type="Ensembl" id="ENSHHUP00000087511.1"/>
    </source>
</evidence>
<evidence type="ECO:0000259" key="3">
    <source>
        <dbReference type="Pfam" id="PF23039"/>
    </source>
</evidence>
<dbReference type="PANTHER" id="PTHR13388:SF28">
    <property type="entry name" value="TRANSMEMBRANE PROTEIN 132C"/>
    <property type="match status" value="1"/>
</dbReference>
<accession>A0A4W5RC57</accession>
<keyword evidence="1" id="KW-1133">Transmembrane helix</keyword>
<reference evidence="4" key="3">
    <citation type="submission" date="2025-09" db="UniProtKB">
        <authorList>
            <consortium name="Ensembl"/>
        </authorList>
    </citation>
    <scope>IDENTIFICATION</scope>
</reference>
<sequence length="139" mass="15761">MLHLLEMFYVFVYGASCLMFCLMPPYRLEGSFYQVMQVEFEMDNIINLQSTQTIQWQIEYPSTGTQAEAVSHLYISQRDIQGIVPLAEDTEIVNTAILTGRRVAVPVKVVTVEWDGTVREVDDTVGCTSTDEDVVKVRS</sequence>